<dbReference type="SMART" id="SM00230">
    <property type="entry name" value="CysPc"/>
    <property type="match status" value="1"/>
</dbReference>
<evidence type="ECO:0000256" key="6">
    <source>
        <dbReference type="PROSITE-ProRule" id="PRU00239"/>
    </source>
</evidence>
<keyword evidence="3" id="KW-0378">Hydrolase</keyword>
<comment type="caution">
    <text evidence="6">Lacks conserved residue(s) required for the propagation of feature annotation.</text>
</comment>
<evidence type="ECO:0000256" key="4">
    <source>
        <dbReference type="ARBA" id="ARBA00022807"/>
    </source>
</evidence>
<gene>
    <name evidence="8" type="ORF">C1SCF055_LOCUS11330</name>
</gene>
<evidence type="ECO:0000313" key="9">
    <source>
        <dbReference type="EMBL" id="CAL4771053.1"/>
    </source>
</evidence>
<dbReference type="EMBL" id="CAMXCT010000833">
    <property type="protein sequence ID" value="CAI3983741.1"/>
    <property type="molecule type" value="Genomic_DNA"/>
</dbReference>
<feature type="active site" evidence="5">
    <location>
        <position position="249"/>
    </location>
</feature>
<dbReference type="OrthoDB" id="424753at2759"/>
<dbReference type="Pfam" id="PF00648">
    <property type="entry name" value="Peptidase_C2"/>
    <property type="match status" value="1"/>
</dbReference>
<organism evidence="8">
    <name type="scientific">Cladocopium goreaui</name>
    <dbReference type="NCBI Taxonomy" id="2562237"/>
    <lineage>
        <taxon>Eukaryota</taxon>
        <taxon>Sar</taxon>
        <taxon>Alveolata</taxon>
        <taxon>Dinophyceae</taxon>
        <taxon>Suessiales</taxon>
        <taxon>Symbiodiniaceae</taxon>
        <taxon>Cladocopium</taxon>
    </lineage>
</organism>
<keyword evidence="10" id="KW-1185">Reference proteome</keyword>
<dbReference type="AlphaFoldDB" id="A0A9P1C4L6"/>
<evidence type="ECO:0000256" key="5">
    <source>
        <dbReference type="PIRSR" id="PIRSR622684-1"/>
    </source>
</evidence>
<dbReference type="InterPro" id="IPR001300">
    <property type="entry name" value="Peptidase_C2_calpain_cat"/>
</dbReference>
<dbReference type="EMBL" id="CAMXCT020000833">
    <property type="protein sequence ID" value="CAL1137116.1"/>
    <property type="molecule type" value="Genomic_DNA"/>
</dbReference>
<evidence type="ECO:0000313" key="10">
    <source>
        <dbReference type="Proteomes" id="UP001152797"/>
    </source>
</evidence>
<dbReference type="PROSITE" id="PS50203">
    <property type="entry name" value="CALPAIN_CAT"/>
    <property type="match status" value="1"/>
</dbReference>
<dbReference type="PANTHER" id="PTHR10183">
    <property type="entry name" value="CALPAIN"/>
    <property type="match status" value="1"/>
</dbReference>
<dbReference type="Gene3D" id="3.90.70.10">
    <property type="entry name" value="Cysteine proteinases"/>
    <property type="match status" value="1"/>
</dbReference>
<comment type="similarity">
    <text evidence="1">Belongs to the peptidase C2 family.</text>
</comment>
<reference evidence="9 10" key="2">
    <citation type="submission" date="2024-05" db="EMBL/GenBank/DDBJ databases">
        <authorList>
            <person name="Chen Y."/>
            <person name="Shah S."/>
            <person name="Dougan E. K."/>
            <person name="Thang M."/>
            <person name="Chan C."/>
        </authorList>
    </citation>
    <scope>NUCLEOTIDE SEQUENCE [LARGE SCALE GENOMIC DNA]</scope>
</reference>
<dbReference type="InterPro" id="IPR022684">
    <property type="entry name" value="Calpain_cysteine_protease"/>
</dbReference>
<accession>A0A9P1C4L6</accession>
<dbReference type="InterPro" id="IPR038765">
    <property type="entry name" value="Papain-like_cys_pep_sf"/>
</dbReference>
<dbReference type="PANTHER" id="PTHR10183:SF379">
    <property type="entry name" value="CALPAIN-5"/>
    <property type="match status" value="1"/>
</dbReference>
<evidence type="ECO:0000256" key="1">
    <source>
        <dbReference type="ARBA" id="ARBA00007623"/>
    </source>
</evidence>
<evidence type="ECO:0000259" key="7">
    <source>
        <dbReference type="PROSITE" id="PS50203"/>
    </source>
</evidence>
<reference evidence="8" key="1">
    <citation type="submission" date="2022-10" db="EMBL/GenBank/DDBJ databases">
        <authorList>
            <person name="Chen Y."/>
            <person name="Dougan E. K."/>
            <person name="Chan C."/>
            <person name="Rhodes N."/>
            <person name="Thang M."/>
        </authorList>
    </citation>
    <scope>NUCLEOTIDE SEQUENCE</scope>
</reference>
<keyword evidence="2" id="KW-0645">Protease</keyword>
<protein>
    <submittedName>
        <fullName evidence="9">Calpain-2 catalytic subunit (Calcium-activate d neutral proteinase 2) (CANP 2) (Calpain M-type) (Calpain large polypeptide L2) (Calpain-2 large subunit) (Millimolar-calpain) (M-calpain)</fullName>
    </submittedName>
</protein>
<feature type="domain" description="Calpain catalytic" evidence="7">
    <location>
        <begin position="1"/>
        <end position="306"/>
    </location>
</feature>
<feature type="active site" evidence="5">
    <location>
        <position position="224"/>
    </location>
</feature>
<proteinExistence type="inferred from homology"/>
<dbReference type="GO" id="GO:0004198">
    <property type="term" value="F:calcium-dependent cysteine-type endopeptidase activity"/>
    <property type="evidence" value="ECO:0007669"/>
    <property type="project" value="InterPro"/>
</dbReference>
<name>A0A9P1C4L6_9DINO</name>
<dbReference type="GO" id="GO:0006508">
    <property type="term" value="P:proteolysis"/>
    <property type="evidence" value="ECO:0007669"/>
    <property type="project" value="UniProtKB-KW"/>
</dbReference>
<evidence type="ECO:0000256" key="2">
    <source>
        <dbReference type="ARBA" id="ARBA00022670"/>
    </source>
</evidence>
<dbReference type="EMBL" id="CAMXCT030000833">
    <property type="protein sequence ID" value="CAL4771053.1"/>
    <property type="molecule type" value="Genomic_DNA"/>
</dbReference>
<sequence>MSCLAEHPKHIKKLFKTKEITDDGRYEAGALGHLWDSRLILWSWFNCRGHHGSARSGSLTLKQWSGNSWSLMSSMAARDQRTDRWMDRKVPTYTRPLGEEIWVLLLEKAVAKFCGSYATLSGGGTDWAFQIFTGYTKIVAYWKLDDDASTWRRCFLNREKQLQNGAKNPLNNWYGWKNSDVHPKGSLFGILQEHLTKGGIASCIISGNSVNQAEVKNSGLYVKHYYSILQVREEEKDDETKIQLILLRNPWGELEWNGPWSDGCDQWNANPKMKGRIHTNRNDGIFWMSIEDWAQLYTKFQLCPLEDVVHLPEEEVSSGAAAGDAAAFL</sequence>
<comment type="caution">
    <text evidence="8">The sequence shown here is derived from an EMBL/GenBank/DDBJ whole genome shotgun (WGS) entry which is preliminary data.</text>
</comment>
<keyword evidence="4" id="KW-0788">Thiol protease</keyword>
<evidence type="ECO:0000256" key="3">
    <source>
        <dbReference type="ARBA" id="ARBA00022801"/>
    </source>
</evidence>
<dbReference type="PRINTS" id="PR00704">
    <property type="entry name" value="CALPAIN"/>
</dbReference>
<dbReference type="SUPFAM" id="SSF54001">
    <property type="entry name" value="Cysteine proteinases"/>
    <property type="match status" value="1"/>
</dbReference>
<dbReference type="Proteomes" id="UP001152797">
    <property type="component" value="Unassembled WGS sequence"/>
</dbReference>
<evidence type="ECO:0000313" key="8">
    <source>
        <dbReference type="EMBL" id="CAI3983741.1"/>
    </source>
</evidence>